<feature type="compositionally biased region" description="Low complexity" evidence="1">
    <location>
        <begin position="225"/>
        <end position="237"/>
    </location>
</feature>
<evidence type="ECO:0000256" key="1">
    <source>
        <dbReference type="SAM" id="MobiDB-lite"/>
    </source>
</evidence>
<proteinExistence type="predicted"/>
<evidence type="ECO:0000259" key="3">
    <source>
        <dbReference type="PROSITE" id="PS51272"/>
    </source>
</evidence>
<accession>A0ABX2DRB5</accession>
<name>A0ABX2DRB5_9BACL</name>
<feature type="signal peptide" evidence="2">
    <location>
        <begin position="1"/>
        <end position="27"/>
    </location>
</feature>
<evidence type="ECO:0000313" key="5">
    <source>
        <dbReference type="Proteomes" id="UP000711047"/>
    </source>
</evidence>
<dbReference type="InterPro" id="IPR051465">
    <property type="entry name" value="Cell_Envelope_Struct_Comp"/>
</dbReference>
<feature type="domain" description="SLH" evidence="3">
    <location>
        <begin position="85"/>
        <end position="148"/>
    </location>
</feature>
<protein>
    <submittedName>
        <fullName evidence="4">S-layer homology domain-containing protein</fullName>
    </submittedName>
</protein>
<feature type="domain" description="SLH" evidence="3">
    <location>
        <begin position="149"/>
        <end position="209"/>
    </location>
</feature>
<feature type="compositionally biased region" description="Pro residues" evidence="1">
    <location>
        <begin position="212"/>
        <end position="224"/>
    </location>
</feature>
<feature type="domain" description="SLH" evidence="3">
    <location>
        <begin position="26"/>
        <end position="84"/>
    </location>
</feature>
<feature type="compositionally biased region" description="Gly residues" evidence="1">
    <location>
        <begin position="238"/>
        <end position="257"/>
    </location>
</feature>
<feature type="chain" id="PRO_5046639767" evidence="2">
    <location>
        <begin position="28"/>
        <end position="487"/>
    </location>
</feature>
<evidence type="ECO:0000256" key="2">
    <source>
        <dbReference type="SAM" id="SignalP"/>
    </source>
</evidence>
<dbReference type="RefSeq" id="WP_173136175.1">
    <property type="nucleotide sequence ID" value="NZ_JABMKX010000009.1"/>
</dbReference>
<dbReference type="Pfam" id="PF00395">
    <property type="entry name" value="SLH"/>
    <property type="match status" value="3"/>
</dbReference>
<gene>
    <name evidence="4" type="ORF">HQN87_17870</name>
</gene>
<evidence type="ECO:0000313" key="4">
    <source>
        <dbReference type="EMBL" id="NQX47203.1"/>
    </source>
</evidence>
<organism evidence="4 5">
    <name type="scientific">Paenibacillus tritici</name>
    <dbReference type="NCBI Taxonomy" id="1873425"/>
    <lineage>
        <taxon>Bacteria</taxon>
        <taxon>Bacillati</taxon>
        <taxon>Bacillota</taxon>
        <taxon>Bacilli</taxon>
        <taxon>Bacillales</taxon>
        <taxon>Paenibacillaceae</taxon>
        <taxon>Paenibacillus</taxon>
    </lineage>
</organism>
<keyword evidence="5" id="KW-1185">Reference proteome</keyword>
<dbReference type="PANTHER" id="PTHR43308">
    <property type="entry name" value="OUTER MEMBRANE PROTEIN ALPHA-RELATED"/>
    <property type="match status" value="1"/>
</dbReference>
<dbReference type="PROSITE" id="PS51272">
    <property type="entry name" value="SLH"/>
    <property type="match status" value="3"/>
</dbReference>
<dbReference type="EMBL" id="JABMKX010000009">
    <property type="protein sequence ID" value="NQX47203.1"/>
    <property type="molecule type" value="Genomic_DNA"/>
</dbReference>
<dbReference type="InterPro" id="IPR001119">
    <property type="entry name" value="SLH_dom"/>
</dbReference>
<sequence>MKKLWRGLTAGVLGISMLLGSLGSVSAAPAPKDIQGHWAQKQLQSWLDKGYLGGYPDGTVKPNKAITRGEYVALINRLFGFTDTASISFTDVKKSNWVYSEVSKAVKAGYIGGYENNTFRANNPLTRQEAAVIAAKVLKLSTSSTPLKFKDNAQISAWAKAAVASAAGKKIINGYPDGTFGPKKSLTRAEAVGIISNSVMHKPGTGGGVTPMPTPTTTPAPTATPVPTTSPTATPVPGGSGGGGTGGGGGGGGGGGSVTLPSVSNVTYGHVGSVTADVYVTPSVTGAVYYVVAPYSMNVMAPTAAQVKDGMAAAGTTVVHSGTMATTANTTVAFSVYGLSAGTEYTVYVALADNSGNWSGVTPLRLKTAAGTTTSLSQVGVTSIGTVSAEVYAAYGQMAAPVTALKYVVVKATEADPTALQIANGQNSAGAPLTGTWAGSTSTLAPMAKHNFMLNGLSADTAYKVFFVSGTGGSLSPVEILRIHTAK</sequence>
<keyword evidence="2" id="KW-0732">Signal</keyword>
<comment type="caution">
    <text evidence="4">The sequence shown here is derived from an EMBL/GenBank/DDBJ whole genome shotgun (WGS) entry which is preliminary data.</text>
</comment>
<feature type="region of interest" description="Disordered" evidence="1">
    <location>
        <begin position="200"/>
        <end position="258"/>
    </location>
</feature>
<reference evidence="4 5" key="1">
    <citation type="submission" date="2020-05" db="EMBL/GenBank/DDBJ databases">
        <title>Paenibacillus glebae, sp. nov., Paenibacillus humi sp. nov., Paenibacillus pedi sp. nov., Paenibacillus terrestris sp. nov. and Paenibacillus terricola sp. nov., isolated from a forest top soil sample.</title>
        <authorList>
            <person name="Qi S."/>
            <person name="Carlier A."/>
            <person name="Cnockaert M."/>
            <person name="Vandamme P."/>
        </authorList>
    </citation>
    <scope>NUCLEOTIDE SEQUENCE [LARGE SCALE GENOMIC DNA]</scope>
    <source>
        <strain evidence="4 5">LMG 29502</strain>
    </source>
</reference>
<dbReference type="PANTHER" id="PTHR43308:SF5">
    <property type="entry name" value="S-LAYER PROTEIN _ PEPTIDOGLYCAN ENDO-BETA-N-ACETYLGLUCOSAMINIDASE"/>
    <property type="match status" value="1"/>
</dbReference>
<dbReference type="Proteomes" id="UP000711047">
    <property type="component" value="Unassembled WGS sequence"/>
</dbReference>